<protein>
    <recommendedName>
        <fullName evidence="8">Platelet-activating factor acetylhydrolase</fullName>
    </recommendedName>
</protein>
<keyword evidence="7" id="KW-1185">Reference proteome</keyword>
<comment type="caution">
    <text evidence="6">The sequence shown here is derived from an EMBL/GenBank/DDBJ whole genome shotgun (WGS) entry which is preliminary data.</text>
</comment>
<feature type="signal peptide" evidence="5">
    <location>
        <begin position="1"/>
        <end position="30"/>
    </location>
</feature>
<evidence type="ECO:0000256" key="1">
    <source>
        <dbReference type="ARBA" id="ARBA00022801"/>
    </source>
</evidence>
<dbReference type="Gene3D" id="3.40.50.1820">
    <property type="entry name" value="alpha/beta hydrolase"/>
    <property type="match status" value="1"/>
</dbReference>
<evidence type="ECO:0000256" key="3">
    <source>
        <dbReference type="ARBA" id="ARBA00023098"/>
    </source>
</evidence>
<dbReference type="PANTHER" id="PTHR10272:SF0">
    <property type="entry name" value="PLATELET-ACTIVATING FACTOR ACETYLHYDROLASE"/>
    <property type="match status" value="1"/>
</dbReference>
<evidence type="ECO:0000256" key="2">
    <source>
        <dbReference type="ARBA" id="ARBA00022963"/>
    </source>
</evidence>
<evidence type="ECO:0000256" key="5">
    <source>
        <dbReference type="SAM" id="SignalP"/>
    </source>
</evidence>
<name>A0ABP5H0I1_9ACTN</name>
<gene>
    <name evidence="6" type="ORF">GCM10009839_82990</name>
</gene>
<dbReference type="EMBL" id="BAAAQN010000076">
    <property type="protein sequence ID" value="GAA2059877.1"/>
    <property type="molecule type" value="Genomic_DNA"/>
</dbReference>
<reference evidence="7" key="1">
    <citation type="journal article" date="2019" name="Int. J. Syst. Evol. Microbiol.">
        <title>The Global Catalogue of Microorganisms (GCM) 10K type strain sequencing project: providing services to taxonomists for standard genome sequencing and annotation.</title>
        <authorList>
            <consortium name="The Broad Institute Genomics Platform"/>
            <consortium name="The Broad Institute Genome Sequencing Center for Infectious Disease"/>
            <person name="Wu L."/>
            <person name="Ma J."/>
        </authorList>
    </citation>
    <scope>NUCLEOTIDE SEQUENCE [LARGE SCALE GENOMIC DNA]</scope>
    <source>
        <strain evidence="7">JCM 16014</strain>
    </source>
</reference>
<evidence type="ECO:0000256" key="4">
    <source>
        <dbReference type="SAM" id="MobiDB-lite"/>
    </source>
</evidence>
<dbReference type="PANTHER" id="PTHR10272">
    <property type="entry name" value="PLATELET-ACTIVATING FACTOR ACETYLHYDROLASE"/>
    <property type="match status" value="1"/>
</dbReference>
<accession>A0ABP5H0I1</accession>
<proteinExistence type="predicted"/>
<dbReference type="RefSeq" id="WP_344671234.1">
    <property type="nucleotide sequence ID" value="NZ_BAAAQN010000076.1"/>
</dbReference>
<evidence type="ECO:0008006" key="8">
    <source>
        <dbReference type="Google" id="ProtNLM"/>
    </source>
</evidence>
<evidence type="ECO:0000313" key="6">
    <source>
        <dbReference type="EMBL" id="GAA2059877.1"/>
    </source>
</evidence>
<dbReference type="InterPro" id="IPR029058">
    <property type="entry name" value="AB_hydrolase_fold"/>
</dbReference>
<feature type="region of interest" description="Disordered" evidence="4">
    <location>
        <begin position="30"/>
        <end position="55"/>
    </location>
</feature>
<sequence>MRASRLAAASLAGVVIAGIAGIAVPTAANANAGGQAPERKQEQGQGLTLRLPAPSGRYATGESTFRLVDDSRADPWVPGQPYRELMISVFYPAKHGGGHGVTTTNQFPKAVAAGVAPALDGSFELTPGLVNWAATKTHSVADAPMAAGRFPVVLYSPGAGDARDWNVTLVEDLASRGYVVVTVDHTGEGPAVQFPDGHVVDNGPLMTLAGQAAQNGTFPDFLENLVAVRVADTKLVLDRLGSLPHRLTAGMDLSRIGMFGQSGGGFTAASTMYDDPRIKAGVDMDGTMEYTQEPDGTHLSEVAQHGLDRPFLLMGSSGHSGSDVRREPSWAAFWQHQRGWKADVTLLDSEHASFTDAEALLAQLAGRVPDATLVAGIGTADPARARAAVRADRAVVASFFDKFLKGCDDHLLDGGQTGYPISVER</sequence>
<dbReference type="Proteomes" id="UP001500751">
    <property type="component" value="Unassembled WGS sequence"/>
</dbReference>
<keyword evidence="1" id="KW-0378">Hydrolase</keyword>
<keyword evidence="5" id="KW-0732">Signal</keyword>
<dbReference type="SUPFAM" id="SSF53474">
    <property type="entry name" value="alpha/beta-Hydrolases"/>
    <property type="match status" value="1"/>
</dbReference>
<keyword evidence="2" id="KW-0442">Lipid degradation</keyword>
<dbReference type="Pfam" id="PF03403">
    <property type="entry name" value="PAF-AH_p_II"/>
    <property type="match status" value="1"/>
</dbReference>
<keyword evidence="3" id="KW-0443">Lipid metabolism</keyword>
<organism evidence="6 7">
    <name type="scientific">Catenulispora yoronensis</name>
    <dbReference type="NCBI Taxonomy" id="450799"/>
    <lineage>
        <taxon>Bacteria</taxon>
        <taxon>Bacillati</taxon>
        <taxon>Actinomycetota</taxon>
        <taxon>Actinomycetes</taxon>
        <taxon>Catenulisporales</taxon>
        <taxon>Catenulisporaceae</taxon>
        <taxon>Catenulispora</taxon>
    </lineage>
</organism>
<evidence type="ECO:0000313" key="7">
    <source>
        <dbReference type="Proteomes" id="UP001500751"/>
    </source>
</evidence>
<feature type="chain" id="PRO_5046184432" description="Platelet-activating factor acetylhydrolase" evidence="5">
    <location>
        <begin position="31"/>
        <end position="425"/>
    </location>
</feature>